<dbReference type="AlphaFoldDB" id="A0A0X9KYD7"/>
<proteinExistence type="predicted"/>
<dbReference type="GO" id="GO:0003677">
    <property type="term" value="F:DNA binding"/>
    <property type="evidence" value="ECO:0007669"/>
    <property type="project" value="UniProtKB-KW"/>
</dbReference>
<dbReference type="RefSeq" id="WP_173238356.1">
    <property type="nucleotide sequence ID" value="NZ_KU237244.1"/>
</dbReference>
<protein>
    <submittedName>
        <fullName evidence="5">Mobile element protein</fullName>
    </submittedName>
</protein>
<keyword evidence="3" id="KW-0233">DNA recombination</keyword>
<organism evidence="5">
    <name type="scientific">Sphingomonas sp. SH</name>
    <dbReference type="NCBI Taxonomy" id="849864"/>
    <lineage>
        <taxon>Bacteria</taxon>
        <taxon>Pseudomonadati</taxon>
        <taxon>Pseudomonadota</taxon>
        <taxon>Alphaproteobacteria</taxon>
        <taxon>Sphingomonadales</taxon>
        <taxon>Sphingomonadaceae</taxon>
        <taxon>Sphingomonas</taxon>
    </lineage>
</organism>
<evidence type="ECO:0000259" key="4">
    <source>
        <dbReference type="Pfam" id="PF13610"/>
    </source>
</evidence>
<dbReference type="GO" id="GO:0006310">
    <property type="term" value="P:DNA recombination"/>
    <property type="evidence" value="ECO:0007669"/>
    <property type="project" value="UniProtKB-KW"/>
</dbReference>
<reference evidence="5" key="1">
    <citation type="submission" date="2017-08" db="EMBL/GenBank/DDBJ databases">
        <title>Complete sequence of the plasmid of the isoproturon degrdaing bacteria Sphingomonas sp. strain SH.</title>
        <authorList>
            <person name="Devers-Lamrani M."/>
            <person name="Hussain S."/>
            <person name="Storck V."/>
            <person name="Martin-Laurent F."/>
        </authorList>
    </citation>
    <scope>NUCLEOTIDE SEQUENCE</scope>
    <source>
        <strain evidence="5">SH</strain>
        <plasmid evidence="5">pSH</plasmid>
    </source>
</reference>
<dbReference type="GO" id="GO:0032196">
    <property type="term" value="P:transposition"/>
    <property type="evidence" value="ECO:0007669"/>
    <property type="project" value="UniProtKB-KW"/>
</dbReference>
<keyword evidence="2" id="KW-0238">DNA-binding</keyword>
<dbReference type="NCBIfam" id="NF033587">
    <property type="entry name" value="transpos_IS6"/>
    <property type="match status" value="1"/>
</dbReference>
<dbReference type="InterPro" id="IPR047930">
    <property type="entry name" value="Transpos_IS6"/>
</dbReference>
<dbReference type="PANTHER" id="PTHR35528">
    <property type="entry name" value="BLL1675 PROTEIN"/>
    <property type="match status" value="1"/>
</dbReference>
<evidence type="ECO:0000256" key="3">
    <source>
        <dbReference type="ARBA" id="ARBA00023172"/>
    </source>
</evidence>
<dbReference type="Pfam" id="PF13610">
    <property type="entry name" value="DDE_Tnp_IS240"/>
    <property type="match status" value="1"/>
</dbReference>
<geneLocation type="plasmid" evidence="5">
    <name>pSH</name>
</geneLocation>
<dbReference type="EMBL" id="KU237244">
    <property type="protein sequence ID" value="ALZ45884.1"/>
    <property type="molecule type" value="Genomic_DNA"/>
</dbReference>
<sequence length="235" mass="28162">MTGSQLYRGFRYPREIISHVVWLYFRFSLSFRDIEELMASRGIVVTYETIRQWTLRFGQQYGAELRRRQPRRGDKWHLDEVVLTIKGKHHYLWRAVDQDGHVLDVLVQSRRDRQAAKRFFRKLLKGLRYVPRVLITDKLKSYAAAKAQIMPGVEHRQHKGLNNRAELSHQPTRQRERQMRRYKSPRHAQRFLSAHGPINNVFRCQRNRLSAQQYRHVRTQAFSLWNEVTDVAKNA</sequence>
<dbReference type="InterPro" id="IPR032874">
    <property type="entry name" value="DDE_dom"/>
</dbReference>
<dbReference type="InterPro" id="IPR052183">
    <property type="entry name" value="IS_Transposase"/>
</dbReference>
<accession>A0A0X9KYD7</accession>
<keyword evidence="1" id="KW-0815">Transposition</keyword>
<name>A0A0X9KYD7_9SPHN</name>
<evidence type="ECO:0000256" key="2">
    <source>
        <dbReference type="ARBA" id="ARBA00023125"/>
    </source>
</evidence>
<feature type="domain" description="DDE" evidence="4">
    <location>
        <begin position="74"/>
        <end position="203"/>
    </location>
</feature>
<evidence type="ECO:0000313" key="5">
    <source>
        <dbReference type="EMBL" id="ALZ45884.1"/>
    </source>
</evidence>
<evidence type="ECO:0000256" key="1">
    <source>
        <dbReference type="ARBA" id="ARBA00022578"/>
    </source>
</evidence>
<dbReference type="PANTHER" id="PTHR35528:SF3">
    <property type="entry name" value="BLL1675 PROTEIN"/>
    <property type="match status" value="1"/>
</dbReference>
<keyword evidence="5" id="KW-0614">Plasmid</keyword>